<reference evidence="2" key="1">
    <citation type="submission" date="2020-09" db="EMBL/GenBank/DDBJ databases">
        <title>Taishania pollutisoli gen. nov., sp. nov., Isolated from Tetrabromobisphenol A-Contaminated Soil.</title>
        <authorList>
            <person name="Chen Q."/>
        </authorList>
    </citation>
    <scope>NUCLEOTIDE SEQUENCE</scope>
    <source>
        <strain evidence="2">CZZ-1</strain>
    </source>
</reference>
<dbReference type="EMBL" id="JACVEL010000009">
    <property type="protein sequence ID" value="MBC9813264.1"/>
    <property type="molecule type" value="Genomic_DNA"/>
</dbReference>
<organism evidence="2 3">
    <name type="scientific">Taishania pollutisoli</name>
    <dbReference type="NCBI Taxonomy" id="2766479"/>
    <lineage>
        <taxon>Bacteria</taxon>
        <taxon>Pseudomonadati</taxon>
        <taxon>Bacteroidota</taxon>
        <taxon>Flavobacteriia</taxon>
        <taxon>Flavobacteriales</taxon>
        <taxon>Crocinitomicaceae</taxon>
        <taxon>Taishania</taxon>
    </lineage>
</organism>
<keyword evidence="3" id="KW-1185">Reference proteome</keyword>
<evidence type="ECO:0000313" key="3">
    <source>
        <dbReference type="Proteomes" id="UP000652681"/>
    </source>
</evidence>
<gene>
    <name evidence="2" type="ORF">H9Y05_12370</name>
</gene>
<comment type="caution">
    <text evidence="2">The sequence shown here is derived from an EMBL/GenBank/DDBJ whole genome shotgun (WGS) entry which is preliminary data.</text>
</comment>
<name>A0A8J6P760_9FLAO</name>
<dbReference type="Proteomes" id="UP000652681">
    <property type="component" value="Unassembled WGS sequence"/>
</dbReference>
<proteinExistence type="predicted"/>
<evidence type="ECO:0008006" key="4">
    <source>
        <dbReference type="Google" id="ProtNLM"/>
    </source>
</evidence>
<protein>
    <recommendedName>
        <fullName evidence="4">Outer membrane protein beta-barrel domain-containing protein</fullName>
    </recommendedName>
</protein>
<sequence length="318" mass="36090">MKLNLNYPLTLIVLALLTSVSAQHTNFNTQRNWSLNKKEIMFGVGATQFLGDLGGRDRIGTDYSLRDLDWRSTNIGGMIGFRYRFHPYFATSTTLTGGMLRGNDAQTNEIIRHSRNLHFRSIFFELSQRLEFIILANEKFGARYKIKGLKSAKDRNEQIYIFGGVGATYYNPKANFQGSWIALRPLKTEGQGMDGGAKPYGPVTLAIPMGIGMRMGINRMWRIGLEASYVKTFSDYIDDVGSVYYDPAVLAAQVGPESAYLSNPSHENSTWFTPGQQRGDKQKDAYFYVNIVVYRNITYKDYASSRNKNAWRGGRYKF</sequence>
<keyword evidence="1" id="KW-0732">Signal</keyword>
<accession>A0A8J6P760</accession>
<evidence type="ECO:0000256" key="1">
    <source>
        <dbReference type="SAM" id="SignalP"/>
    </source>
</evidence>
<dbReference type="AlphaFoldDB" id="A0A8J6P760"/>
<evidence type="ECO:0000313" key="2">
    <source>
        <dbReference type="EMBL" id="MBC9813264.1"/>
    </source>
</evidence>
<feature type="chain" id="PRO_5035286110" description="Outer membrane protein beta-barrel domain-containing protein" evidence="1">
    <location>
        <begin position="25"/>
        <end position="318"/>
    </location>
</feature>
<dbReference type="RefSeq" id="WP_163492609.1">
    <property type="nucleotide sequence ID" value="NZ_JACVEL010000009.1"/>
</dbReference>
<feature type="signal peptide" evidence="1">
    <location>
        <begin position="1"/>
        <end position="24"/>
    </location>
</feature>